<feature type="region of interest" description="Disordered" evidence="1">
    <location>
        <begin position="287"/>
        <end position="356"/>
    </location>
</feature>
<feature type="compositionally biased region" description="Pro residues" evidence="1">
    <location>
        <begin position="293"/>
        <end position="312"/>
    </location>
</feature>
<name>A0ABW1G3K9_9ACTN</name>
<dbReference type="Gene3D" id="3.60.15.10">
    <property type="entry name" value="Ribonuclease Z/Hydroxyacylglutathione hydrolase-like"/>
    <property type="match status" value="1"/>
</dbReference>
<evidence type="ECO:0000313" key="3">
    <source>
        <dbReference type="EMBL" id="MFC5907701.1"/>
    </source>
</evidence>
<evidence type="ECO:0000313" key="4">
    <source>
        <dbReference type="Proteomes" id="UP001596174"/>
    </source>
</evidence>
<dbReference type="RefSeq" id="WP_380582390.1">
    <property type="nucleotide sequence ID" value="NZ_JBHSQJ010000039.1"/>
</dbReference>
<evidence type="ECO:0000259" key="2">
    <source>
        <dbReference type="SMART" id="SM00849"/>
    </source>
</evidence>
<dbReference type="InterPro" id="IPR050855">
    <property type="entry name" value="NDM-1-like"/>
</dbReference>
<dbReference type="InterPro" id="IPR001279">
    <property type="entry name" value="Metallo-B-lactamas"/>
</dbReference>
<organism evidence="3 4">
    <name type="scientific">Streptacidiphilus monticola</name>
    <dbReference type="NCBI Taxonomy" id="2161674"/>
    <lineage>
        <taxon>Bacteria</taxon>
        <taxon>Bacillati</taxon>
        <taxon>Actinomycetota</taxon>
        <taxon>Actinomycetes</taxon>
        <taxon>Kitasatosporales</taxon>
        <taxon>Streptomycetaceae</taxon>
        <taxon>Streptacidiphilus</taxon>
    </lineage>
</organism>
<reference evidence="4" key="1">
    <citation type="journal article" date="2019" name="Int. J. Syst. Evol. Microbiol.">
        <title>The Global Catalogue of Microorganisms (GCM) 10K type strain sequencing project: providing services to taxonomists for standard genome sequencing and annotation.</title>
        <authorList>
            <consortium name="The Broad Institute Genomics Platform"/>
            <consortium name="The Broad Institute Genome Sequencing Center for Infectious Disease"/>
            <person name="Wu L."/>
            <person name="Ma J."/>
        </authorList>
    </citation>
    <scope>NUCLEOTIDE SEQUENCE [LARGE SCALE GENOMIC DNA]</scope>
    <source>
        <strain evidence="4">JCM 4816</strain>
    </source>
</reference>
<keyword evidence="4" id="KW-1185">Reference proteome</keyword>
<proteinExistence type="predicted"/>
<evidence type="ECO:0000256" key="1">
    <source>
        <dbReference type="SAM" id="MobiDB-lite"/>
    </source>
</evidence>
<feature type="compositionally biased region" description="Basic and acidic residues" evidence="1">
    <location>
        <begin position="345"/>
        <end position="356"/>
    </location>
</feature>
<dbReference type="EMBL" id="JBHSQJ010000039">
    <property type="protein sequence ID" value="MFC5907701.1"/>
    <property type="molecule type" value="Genomic_DNA"/>
</dbReference>
<comment type="caution">
    <text evidence="3">The sequence shown here is derived from an EMBL/GenBank/DDBJ whole genome shotgun (WGS) entry which is preliminary data.</text>
</comment>
<gene>
    <name evidence="3" type="ORF">ACFP3V_10765</name>
</gene>
<protein>
    <submittedName>
        <fullName evidence="3">MBL fold metallo-hydrolase</fullName>
    </submittedName>
</protein>
<sequence>MADDTTRTATDLYAVAWNHGTPSRRSAPEAPIQVHRHDQRTWILRQSKTLNYEAPFLFLLLGTERALLLDTGAVGDPEAFPLRATVDSLLAEHLAAHPREDYRLVVAHTHPHGDHVAADGQFADRPATVVVGHGVEAVREFFGFTDDTWPTGSVVFDLGGRPLELLPSPGHHEASVTVHDPATGWLLTGDTVLPGRLYISDAAAYLATLDRLVDFAKTHEVSHVLGCHVEMTDRPRRDYPLGAVQQPRERPLPLTAAHLSGIRDAVAALGGKKDTIRAYDDFVVYLEPGHGQAPPPRPRTGPPTGRPLPPTVTPAAQSGRGPARSAGPFRGRRTGDAAVTAAAGGEHRRDTCLETK</sequence>
<accession>A0ABW1G3K9</accession>
<dbReference type="PANTHER" id="PTHR42951">
    <property type="entry name" value="METALLO-BETA-LACTAMASE DOMAIN-CONTAINING"/>
    <property type="match status" value="1"/>
</dbReference>
<dbReference type="InterPro" id="IPR036866">
    <property type="entry name" value="RibonucZ/Hydroxyglut_hydro"/>
</dbReference>
<dbReference type="SUPFAM" id="SSF56281">
    <property type="entry name" value="Metallo-hydrolase/oxidoreductase"/>
    <property type="match status" value="1"/>
</dbReference>
<dbReference type="SMART" id="SM00849">
    <property type="entry name" value="Lactamase_B"/>
    <property type="match status" value="1"/>
</dbReference>
<dbReference type="Pfam" id="PF00753">
    <property type="entry name" value="Lactamase_B"/>
    <property type="match status" value="1"/>
</dbReference>
<dbReference type="Proteomes" id="UP001596174">
    <property type="component" value="Unassembled WGS sequence"/>
</dbReference>
<feature type="domain" description="Metallo-beta-lactamase" evidence="2">
    <location>
        <begin position="54"/>
        <end position="219"/>
    </location>
</feature>